<evidence type="ECO:0000256" key="2">
    <source>
        <dbReference type="ARBA" id="ARBA00022723"/>
    </source>
</evidence>
<evidence type="ECO:0000259" key="5">
    <source>
        <dbReference type="Pfam" id="PF03936"/>
    </source>
</evidence>
<organism evidence="6 7">
    <name type="scientific">Adiantum capillus-veneris</name>
    <name type="common">Maidenhair fern</name>
    <dbReference type="NCBI Taxonomy" id="13818"/>
    <lineage>
        <taxon>Eukaryota</taxon>
        <taxon>Viridiplantae</taxon>
        <taxon>Streptophyta</taxon>
        <taxon>Embryophyta</taxon>
        <taxon>Tracheophyta</taxon>
        <taxon>Polypodiopsida</taxon>
        <taxon>Polypodiidae</taxon>
        <taxon>Polypodiales</taxon>
        <taxon>Pteridineae</taxon>
        <taxon>Pteridaceae</taxon>
        <taxon>Vittarioideae</taxon>
        <taxon>Adiantum</taxon>
    </lineage>
</organism>
<dbReference type="SFLD" id="SFLDG01014">
    <property type="entry name" value="Terpene_Cyclase_Like_1_N-term"/>
    <property type="match status" value="1"/>
</dbReference>
<evidence type="ECO:0000259" key="4">
    <source>
        <dbReference type="Pfam" id="PF01397"/>
    </source>
</evidence>
<dbReference type="GO" id="GO:0000287">
    <property type="term" value="F:magnesium ion binding"/>
    <property type="evidence" value="ECO:0007669"/>
    <property type="project" value="InterPro"/>
</dbReference>
<evidence type="ECO:0000256" key="3">
    <source>
        <dbReference type="ARBA" id="ARBA00022842"/>
    </source>
</evidence>
<dbReference type="PANTHER" id="PTHR31739">
    <property type="entry name" value="ENT-COPALYL DIPHOSPHATE SYNTHASE, CHLOROPLASTIC"/>
    <property type="match status" value="1"/>
</dbReference>
<dbReference type="GO" id="GO:0016102">
    <property type="term" value="P:diterpenoid biosynthetic process"/>
    <property type="evidence" value="ECO:0007669"/>
    <property type="project" value="InterPro"/>
</dbReference>
<feature type="domain" description="Terpene synthase N-terminal" evidence="4">
    <location>
        <begin position="258"/>
        <end position="448"/>
    </location>
</feature>
<dbReference type="Gene3D" id="1.10.600.10">
    <property type="entry name" value="Farnesyl Diphosphate Synthase"/>
    <property type="match status" value="1"/>
</dbReference>
<dbReference type="SUPFAM" id="SSF48576">
    <property type="entry name" value="Terpenoid synthases"/>
    <property type="match status" value="1"/>
</dbReference>
<reference evidence="6" key="1">
    <citation type="submission" date="2021-01" db="EMBL/GenBank/DDBJ databases">
        <title>Adiantum capillus-veneris genome.</title>
        <authorList>
            <person name="Fang Y."/>
            <person name="Liao Q."/>
        </authorList>
    </citation>
    <scope>NUCLEOTIDE SEQUENCE</scope>
    <source>
        <strain evidence="6">H3</strain>
        <tissue evidence="6">Leaf</tissue>
    </source>
</reference>
<evidence type="ECO:0000256" key="1">
    <source>
        <dbReference type="ARBA" id="ARBA00001946"/>
    </source>
</evidence>
<dbReference type="GO" id="GO:0010333">
    <property type="term" value="F:terpene synthase activity"/>
    <property type="evidence" value="ECO:0007669"/>
    <property type="project" value="InterPro"/>
</dbReference>
<name>A0A9D4ZCH9_ADICA</name>
<dbReference type="FunFam" id="1.10.600.10:FF:000005">
    <property type="entry name" value="Ent-kaur-16-ene synthase, chloroplastic"/>
    <property type="match status" value="1"/>
</dbReference>
<dbReference type="SFLD" id="SFLDG01019">
    <property type="entry name" value="Terpene_Cyclase_Like_1_C_Termi"/>
    <property type="match status" value="1"/>
</dbReference>
<dbReference type="InterPro" id="IPR050148">
    <property type="entry name" value="Terpene_synthase-like"/>
</dbReference>
<sequence length="806" mass="93384">MQQKLPARRLRHHLQCKPSASAAHHVLPRPAASLDQLRSAAAQTGGHVETSAFTLKWHPAAVPFQLDQVYEDVAKQVQKYINEVKDIFISLDLGEISISPYDTAWVAMVPSLDDSQHPQFPQCLDWIVQNQLLDGSWGDKDIFLAYERVCNTLACVVALKTWSYSQENMIKGVKFIHENIDKMGNEANDYMPTAFEVIFPALLEDAQLLGIDLPYDSLAVEKLKRERKKKLERIPMELLHSHPTTLLHSLEGLHKLVNWNKILKLQTKNGSFLFSPASTACALKYTHDSRCLDYLNCVLQKFHNAVPSVYPVDIFERLWMVDRLERLGISRYFDKEIKEVLDYVFRYWTQKGLAWAKESSVFDVDDTAMGFRLLRLHGYKVSPDVFNQFKNEEEFYCFEGQTSQAVTGMHNLHRASQVMFPNETILEEVYKFTHSFLVEKQKEDKIHDKWVISKGVKGEVAYLLNHPWCQSLQRIETRDFIEHYGVDDAWIAKSLYKMPHINNEVYLKLAKLDYNFCQFLHQKDLAQVLMWNEECKFNELKFARQKPIECFFSVAATLFEPEYCYARIVWAKCSVLVTLIDDFYDVQGSLCDLEKFLHAIERWDPVEAKNFSEDMKILYFGLYNTMNTICQEAFKCQGHDFTSHLKDIVARFVRAMYIEAKWKFLNHIPSLQEYMKNAKDSIALEAILQSTTLFLGDKILEKDFENEDYLCIMNLVSIIARLNNDLQGVKREQSQGKCSCVSLFMKENPTATETEAIHHFRLIMDNTMKLLLKKCLEESKEKEDAIGVHTSCIIITTGMGLLETLE</sequence>
<keyword evidence="7" id="KW-1185">Reference proteome</keyword>
<dbReference type="SFLD" id="SFLDS00005">
    <property type="entry name" value="Isoprenoid_Synthase_Type_I"/>
    <property type="match status" value="1"/>
</dbReference>
<dbReference type="Pfam" id="PF03936">
    <property type="entry name" value="Terpene_synth_C"/>
    <property type="match status" value="1"/>
</dbReference>
<dbReference type="Proteomes" id="UP000886520">
    <property type="component" value="Chromosome 14"/>
</dbReference>
<dbReference type="InterPro" id="IPR036965">
    <property type="entry name" value="Terpene_synth_N_sf"/>
</dbReference>
<dbReference type="InterPro" id="IPR008930">
    <property type="entry name" value="Terpenoid_cyclase/PrenylTrfase"/>
</dbReference>
<keyword evidence="3" id="KW-0460">Magnesium</keyword>
<protein>
    <submittedName>
        <fullName evidence="6">Uncharacterized protein</fullName>
    </submittedName>
</protein>
<gene>
    <name evidence="6" type="ORF">GOP47_0014492</name>
</gene>
<dbReference type="InterPro" id="IPR001906">
    <property type="entry name" value="Terpene_synth_N"/>
</dbReference>
<dbReference type="AlphaFoldDB" id="A0A9D4ZCH9"/>
<dbReference type="SUPFAM" id="SSF48239">
    <property type="entry name" value="Terpenoid cyclases/Protein prenyltransferases"/>
    <property type="match status" value="2"/>
</dbReference>
<dbReference type="PANTHER" id="PTHR31739:SF25">
    <property type="entry name" value="(E,E)-GERANYLLINALOOL SYNTHASE"/>
    <property type="match status" value="1"/>
</dbReference>
<dbReference type="InterPro" id="IPR008949">
    <property type="entry name" value="Isoprenoid_synthase_dom_sf"/>
</dbReference>
<accession>A0A9D4ZCH9</accession>
<dbReference type="InterPro" id="IPR034741">
    <property type="entry name" value="Terpene_cyclase-like_1_C"/>
</dbReference>
<dbReference type="InterPro" id="IPR044814">
    <property type="entry name" value="Terpene_cyclase_plant_C1"/>
</dbReference>
<dbReference type="Gene3D" id="1.50.10.160">
    <property type="match status" value="1"/>
</dbReference>
<proteinExistence type="predicted"/>
<evidence type="ECO:0000313" key="7">
    <source>
        <dbReference type="Proteomes" id="UP000886520"/>
    </source>
</evidence>
<dbReference type="InterPro" id="IPR005630">
    <property type="entry name" value="Terpene_synthase_metal-bd"/>
</dbReference>
<dbReference type="SMR" id="A0A9D4ZCH9"/>
<comment type="cofactor">
    <cofactor evidence="1">
        <name>Mg(2+)</name>
        <dbReference type="ChEBI" id="CHEBI:18420"/>
    </cofactor>
</comment>
<keyword evidence="2" id="KW-0479">Metal-binding</keyword>
<dbReference type="OrthoDB" id="2343925at2759"/>
<feature type="domain" description="Terpene synthase metal-binding" evidence="5">
    <location>
        <begin position="534"/>
        <end position="769"/>
    </location>
</feature>
<dbReference type="EMBL" id="JABFUD020000014">
    <property type="protein sequence ID" value="KAI5070149.1"/>
    <property type="molecule type" value="Genomic_DNA"/>
</dbReference>
<dbReference type="Gene3D" id="1.50.10.130">
    <property type="entry name" value="Terpene synthase, N-terminal domain"/>
    <property type="match status" value="1"/>
</dbReference>
<comment type="caution">
    <text evidence="6">The sequence shown here is derived from an EMBL/GenBank/DDBJ whole genome shotgun (WGS) entry which is preliminary data.</text>
</comment>
<dbReference type="SFLD" id="SFLDG01605">
    <property type="entry name" value="Terpene_Cyclase_Like_1_N-term"/>
    <property type="match status" value="1"/>
</dbReference>
<dbReference type="CDD" id="cd00684">
    <property type="entry name" value="Terpene_cyclase_plant_C1"/>
    <property type="match status" value="1"/>
</dbReference>
<dbReference type="Pfam" id="PF01397">
    <property type="entry name" value="Terpene_synth"/>
    <property type="match status" value="1"/>
</dbReference>
<evidence type="ECO:0000313" key="6">
    <source>
        <dbReference type="EMBL" id="KAI5070149.1"/>
    </source>
</evidence>
<dbReference type="FunFam" id="1.50.10.130:FF:000002">
    <property type="entry name" value="Ent-copalyl diphosphate synthase, chloroplastic"/>
    <property type="match status" value="1"/>
</dbReference>